<dbReference type="RefSeq" id="WP_285670770.1">
    <property type="nucleotide sequence ID" value="NZ_BSYI01000007.1"/>
</dbReference>
<proteinExistence type="predicted"/>
<evidence type="ECO:0000256" key="3">
    <source>
        <dbReference type="ARBA" id="ARBA00022490"/>
    </source>
</evidence>
<accession>A0ABQ6LNL8</accession>
<dbReference type="SUPFAM" id="SSF50129">
    <property type="entry name" value="GroES-like"/>
    <property type="match status" value="1"/>
</dbReference>
<dbReference type="InterPro" id="IPR002364">
    <property type="entry name" value="Quin_OxRdtase/zeta-crystal_CS"/>
</dbReference>
<evidence type="ECO:0000256" key="1">
    <source>
        <dbReference type="ARBA" id="ARBA00004496"/>
    </source>
</evidence>
<evidence type="ECO:0000256" key="4">
    <source>
        <dbReference type="ARBA" id="ARBA00022857"/>
    </source>
</evidence>
<dbReference type="SUPFAM" id="SSF51735">
    <property type="entry name" value="NAD(P)-binding Rossmann-fold domains"/>
    <property type="match status" value="1"/>
</dbReference>
<keyword evidence="4" id="KW-0521">NADP</keyword>
<dbReference type="Gene3D" id="3.90.180.10">
    <property type="entry name" value="Medium-chain alcohol dehydrogenases, catalytic domain"/>
    <property type="match status" value="1"/>
</dbReference>
<keyword evidence="3" id="KW-0963">Cytoplasm</keyword>
<keyword evidence="5" id="KW-0694">RNA-binding</keyword>
<dbReference type="Pfam" id="PF08240">
    <property type="entry name" value="ADH_N"/>
    <property type="match status" value="1"/>
</dbReference>
<dbReference type="InterPro" id="IPR011032">
    <property type="entry name" value="GroES-like_sf"/>
</dbReference>
<dbReference type="InterPro" id="IPR013154">
    <property type="entry name" value="ADH-like_N"/>
</dbReference>
<dbReference type="InterPro" id="IPR051603">
    <property type="entry name" value="Zinc-ADH_QOR/CCCR"/>
</dbReference>
<evidence type="ECO:0000313" key="9">
    <source>
        <dbReference type="Proteomes" id="UP001239909"/>
    </source>
</evidence>
<dbReference type="Gene3D" id="3.40.50.720">
    <property type="entry name" value="NAD(P)-binding Rossmann-like Domain"/>
    <property type="match status" value="1"/>
</dbReference>
<dbReference type="PANTHER" id="PTHR44154">
    <property type="entry name" value="QUINONE OXIDOREDUCTASE"/>
    <property type="match status" value="1"/>
</dbReference>
<feature type="domain" description="Enoyl reductase (ER)" evidence="7">
    <location>
        <begin position="14"/>
        <end position="360"/>
    </location>
</feature>
<dbReference type="Proteomes" id="UP001239909">
    <property type="component" value="Unassembled WGS sequence"/>
</dbReference>
<keyword evidence="6" id="KW-0007">Acetylation</keyword>
<comment type="caution">
    <text evidence="8">The sequence shown here is derived from an EMBL/GenBank/DDBJ whole genome shotgun (WGS) entry which is preliminary data.</text>
</comment>
<evidence type="ECO:0000256" key="6">
    <source>
        <dbReference type="ARBA" id="ARBA00022990"/>
    </source>
</evidence>
<dbReference type="PROSITE" id="PS01162">
    <property type="entry name" value="QOR_ZETA_CRYSTAL"/>
    <property type="match status" value="1"/>
</dbReference>
<evidence type="ECO:0000313" key="8">
    <source>
        <dbReference type="EMBL" id="GMG82026.1"/>
    </source>
</evidence>
<dbReference type="SMART" id="SM00829">
    <property type="entry name" value="PKS_ER"/>
    <property type="match status" value="1"/>
</dbReference>
<dbReference type="Pfam" id="PF00107">
    <property type="entry name" value="ADH_zinc_N"/>
    <property type="match status" value="1"/>
</dbReference>
<comment type="subcellular location">
    <subcellularLocation>
        <location evidence="1">Cytoplasm</location>
    </subcellularLocation>
</comment>
<name>A0ABQ6LNL8_9RHOB</name>
<keyword evidence="9" id="KW-1185">Reference proteome</keyword>
<reference evidence="8 9" key="1">
    <citation type="submission" date="2023-04" db="EMBL/GenBank/DDBJ databases">
        <title>Marinoamorphus aggregata gen. nov., sp. Nov., isolate from tissue of brittle star Ophioplocus japonicus.</title>
        <authorList>
            <person name="Kawano K."/>
            <person name="Sawayama S."/>
            <person name="Nakagawa S."/>
        </authorList>
    </citation>
    <scope>NUCLEOTIDE SEQUENCE [LARGE SCALE GENOMIC DNA]</scope>
    <source>
        <strain evidence="8 9">NKW23</strain>
    </source>
</reference>
<gene>
    <name evidence="8" type="ORF">LNKW23_12390</name>
</gene>
<dbReference type="InterPro" id="IPR020843">
    <property type="entry name" value="ER"/>
</dbReference>
<dbReference type="InterPro" id="IPR036291">
    <property type="entry name" value="NAD(P)-bd_dom_sf"/>
</dbReference>
<protein>
    <submittedName>
        <fullName evidence="8">Alcohol dehydrogenase family protein</fullName>
    </submittedName>
</protein>
<dbReference type="EMBL" id="BSYI01000007">
    <property type="protein sequence ID" value="GMG82026.1"/>
    <property type="molecule type" value="Genomic_DNA"/>
</dbReference>
<evidence type="ECO:0000256" key="2">
    <source>
        <dbReference type="ARBA" id="ARBA00011881"/>
    </source>
</evidence>
<evidence type="ECO:0000256" key="5">
    <source>
        <dbReference type="ARBA" id="ARBA00022884"/>
    </source>
</evidence>
<evidence type="ECO:0000259" key="7">
    <source>
        <dbReference type="SMART" id="SM00829"/>
    </source>
</evidence>
<sequence>MGETMRAMVLTGHGGLDRLVWHEAWPKPVAGPGEVLIRVGACGLNNTDVNTRSAWYSKGTSAPTTGGALDGAAEQDATWGGAAISFPRIQGADVCGRVAALGAGVDAGLLGRRVLVDPWLRDPEDPLDMDRAGYFGSECDGGFAEFTRVDARNVHPVESALSDAELATFATSCVTAENMLDRAAVGQDDTVLIPGASGGVGSALIQLAKRRGARTVAMCGGAKAAAVAAIGPDAVIGRAPEDLKAALRAAIGRESVTVVADVVGGAVWPQLIGAIARGGRYTCAGAIAGPVVEFDLRTFYLRDLTFTGATVVPPGTFARLVGHIERGEIRPLLAATWPLAELRAAQAAFIAKSHVGNIVVTP</sequence>
<dbReference type="InterPro" id="IPR013149">
    <property type="entry name" value="ADH-like_C"/>
</dbReference>
<dbReference type="PANTHER" id="PTHR44154:SF1">
    <property type="entry name" value="QUINONE OXIDOREDUCTASE"/>
    <property type="match status" value="1"/>
</dbReference>
<organism evidence="8 9">
    <name type="scientific">Paralimibaculum aggregatum</name>
    <dbReference type="NCBI Taxonomy" id="3036245"/>
    <lineage>
        <taxon>Bacteria</taxon>
        <taxon>Pseudomonadati</taxon>
        <taxon>Pseudomonadota</taxon>
        <taxon>Alphaproteobacteria</taxon>
        <taxon>Rhodobacterales</taxon>
        <taxon>Paracoccaceae</taxon>
        <taxon>Paralimibaculum</taxon>
    </lineage>
</organism>
<comment type="subunit">
    <text evidence="2">Homotetramer.</text>
</comment>